<feature type="active site" evidence="6">
    <location>
        <position position="109"/>
    </location>
</feature>
<evidence type="ECO:0000256" key="2">
    <source>
        <dbReference type="ARBA" id="ARBA00007092"/>
    </source>
</evidence>
<sequence length="268" mass="30991">MKVVSFNINGIRARPHQLEAIITKLQPDLIGLQETKVNDDLFPLEALSRQGYNAYYYGQKGQYGVALLSREKLFAIRRGFNTAGNESQRRIIMADLITPKGLLTVVNGYFPQGENRSHPVKFTAKERFYHSIQKYIEQNHQRESMLLIMGDMNISPTNLDLGISEESRKRWLRTGKCSFLPEERVWMERLLSWGLIDTYRQANPLGDKRYSWFNYRSRGFNENRGLRIDLLLASRPLAALMRATGIDYTVRAMNKPSDHAPVWADFDV</sequence>
<dbReference type="PROSITE" id="PS00726">
    <property type="entry name" value="AP_NUCLEASE_F1_1"/>
    <property type="match status" value="1"/>
</dbReference>
<feature type="binding site" evidence="7">
    <location>
        <position position="153"/>
    </location>
    <ligand>
        <name>Mg(2+)</name>
        <dbReference type="ChEBI" id="CHEBI:18420"/>
        <label>1</label>
    </ligand>
</feature>
<evidence type="ECO:0000313" key="11">
    <source>
        <dbReference type="Proteomes" id="UP000000504"/>
    </source>
</evidence>
<dbReference type="Gene3D" id="3.60.10.10">
    <property type="entry name" value="Endonuclease/exonuclease/phosphatase"/>
    <property type="match status" value="1"/>
</dbReference>
<feature type="site" description="Transition state stabilizer" evidence="8">
    <location>
        <position position="153"/>
    </location>
</feature>
<feature type="domain" description="Endonuclease/exonuclease/phosphatase" evidence="9">
    <location>
        <begin position="4"/>
        <end position="259"/>
    </location>
</feature>
<feature type="site" description="Important for catalytic activity" evidence="8">
    <location>
        <position position="229"/>
    </location>
</feature>
<reference key="1">
    <citation type="submission" date="2010-09" db="EMBL/GenBank/DDBJ databases">
        <title>An interdependent metabolic patchwork in the nested three-way symbiosis of mealybugs.</title>
        <authorList>
            <person name="McCutcheon J.P."/>
            <person name="von Dohlen C.D."/>
        </authorList>
    </citation>
    <scope>NUCLEOTIDE SEQUENCE</scope>
    <source>
        <strain>PCIT</strain>
    </source>
</reference>
<dbReference type="NCBIfam" id="TIGR00195">
    <property type="entry name" value="exoDNase_III"/>
    <property type="match status" value="1"/>
</dbReference>
<evidence type="ECO:0000256" key="8">
    <source>
        <dbReference type="PIRSR" id="PIRSR604808-3"/>
    </source>
</evidence>
<dbReference type="GO" id="GO:0008311">
    <property type="term" value="F:double-stranded DNA 3'-5' DNA exonuclease activity"/>
    <property type="evidence" value="ECO:0007669"/>
    <property type="project" value="InterPro"/>
</dbReference>
<dbReference type="GO" id="GO:0004519">
    <property type="term" value="F:endonuclease activity"/>
    <property type="evidence" value="ECO:0007669"/>
    <property type="project" value="InterPro"/>
</dbReference>
<evidence type="ECO:0000256" key="7">
    <source>
        <dbReference type="PIRSR" id="PIRSR604808-2"/>
    </source>
</evidence>
<dbReference type="PROSITE" id="PS00727">
    <property type="entry name" value="AP_NUCLEASE_F1_2"/>
    <property type="match status" value="1"/>
</dbReference>
<keyword evidence="10" id="KW-0269">Exonuclease</keyword>
<keyword evidence="4" id="KW-0378">Hydrolase</keyword>
<accession>F7XY73</accession>
<evidence type="ECO:0000313" key="10">
    <source>
        <dbReference type="EMBL" id="AEI75049.1"/>
    </source>
</evidence>
<dbReference type="EMBL" id="CP002243">
    <property type="protein sequence ID" value="AEI75049.1"/>
    <property type="molecule type" value="Genomic_DNA"/>
</dbReference>
<dbReference type="HOGENOM" id="CLU_027539_0_3_6"/>
<dbReference type="InterPro" id="IPR020848">
    <property type="entry name" value="AP_endonuclease_F1_CS"/>
</dbReference>
<evidence type="ECO:0000256" key="6">
    <source>
        <dbReference type="PIRSR" id="PIRSR604808-1"/>
    </source>
</evidence>
<dbReference type="RefSeq" id="WP_013975799.1">
    <property type="nucleotide sequence ID" value="NC_015735.1"/>
</dbReference>
<dbReference type="SUPFAM" id="SSF56219">
    <property type="entry name" value="DNase I-like"/>
    <property type="match status" value="1"/>
</dbReference>
<dbReference type="PANTHER" id="PTHR43250:SF2">
    <property type="entry name" value="EXODEOXYRIBONUCLEASE III"/>
    <property type="match status" value="1"/>
</dbReference>
<keyword evidence="11" id="KW-1185">Reference proteome</keyword>
<keyword evidence="10" id="KW-0540">Nuclease</keyword>
<dbReference type="GO" id="GO:0046872">
    <property type="term" value="F:metal ion binding"/>
    <property type="evidence" value="ECO:0007669"/>
    <property type="project" value="UniProtKB-KW"/>
</dbReference>
<dbReference type="InterPro" id="IPR037493">
    <property type="entry name" value="ExoIII-like"/>
</dbReference>
<feature type="binding site" evidence="7">
    <location>
        <position position="34"/>
    </location>
    <ligand>
        <name>Mg(2+)</name>
        <dbReference type="ChEBI" id="CHEBI:18420"/>
        <label>1</label>
    </ligand>
</feature>
<gene>
    <name evidence="10" type="primary">xthA</name>
    <name evidence="10" type="ordered locus">MEPCIT_424</name>
</gene>
<keyword evidence="5 7" id="KW-0460">Magnesium</keyword>
<dbReference type="InterPro" id="IPR005135">
    <property type="entry name" value="Endo/exonuclease/phosphatase"/>
</dbReference>
<proteinExistence type="inferred from homology"/>
<protein>
    <submittedName>
        <fullName evidence="10">Exonuclease III</fullName>
    </submittedName>
</protein>
<comment type="cofactor">
    <cofactor evidence="1">
        <name>Mn(2+)</name>
        <dbReference type="ChEBI" id="CHEBI:29035"/>
    </cofactor>
</comment>
<dbReference type="GO" id="GO:0006281">
    <property type="term" value="P:DNA repair"/>
    <property type="evidence" value="ECO:0007669"/>
    <property type="project" value="InterPro"/>
</dbReference>
<evidence type="ECO:0000256" key="1">
    <source>
        <dbReference type="ARBA" id="ARBA00001936"/>
    </source>
</evidence>
<dbReference type="KEGG" id="men:MEPCIT_424"/>
<dbReference type="PROSITE" id="PS00728">
    <property type="entry name" value="AP_NUCLEASE_F1_3"/>
    <property type="match status" value="1"/>
</dbReference>
<dbReference type="NCBIfam" id="NF008733">
    <property type="entry name" value="PRK11756.1"/>
    <property type="match status" value="1"/>
</dbReference>
<feature type="binding site" evidence="7">
    <location>
        <position position="7"/>
    </location>
    <ligand>
        <name>Mg(2+)</name>
        <dbReference type="ChEBI" id="CHEBI:18420"/>
        <label>1</label>
    </ligand>
</feature>
<feature type="site" description="Interaction with DNA substrate" evidence="8">
    <location>
        <position position="259"/>
    </location>
</feature>
<dbReference type="PROSITE" id="PS51435">
    <property type="entry name" value="AP_NUCLEASE_F1_4"/>
    <property type="match status" value="1"/>
</dbReference>
<dbReference type="AlphaFoldDB" id="F7XY73"/>
<dbReference type="OrthoDB" id="9803914at2"/>
<dbReference type="eggNOG" id="COG0708">
    <property type="taxonomic scope" value="Bacteria"/>
</dbReference>
<dbReference type="GO" id="GO:0003677">
    <property type="term" value="F:DNA binding"/>
    <property type="evidence" value="ECO:0007669"/>
    <property type="project" value="InterPro"/>
</dbReference>
<evidence type="ECO:0000256" key="4">
    <source>
        <dbReference type="ARBA" id="ARBA00022801"/>
    </source>
</evidence>
<feature type="binding site" evidence="7">
    <location>
        <position position="258"/>
    </location>
    <ligand>
        <name>Mg(2+)</name>
        <dbReference type="ChEBI" id="CHEBI:18420"/>
        <label>1</label>
    </ligand>
</feature>
<comment type="similarity">
    <text evidence="2">Belongs to the DNA repair enzymes AP/ExoA family.</text>
</comment>
<evidence type="ECO:0000259" key="9">
    <source>
        <dbReference type="Pfam" id="PF03372"/>
    </source>
</evidence>
<dbReference type="InterPro" id="IPR020847">
    <property type="entry name" value="AP_endonuclease_F1_BS"/>
</dbReference>
<dbReference type="Pfam" id="PF03372">
    <property type="entry name" value="Exo_endo_phos"/>
    <property type="match status" value="1"/>
</dbReference>
<evidence type="ECO:0000256" key="5">
    <source>
        <dbReference type="ARBA" id="ARBA00022842"/>
    </source>
</evidence>
<feature type="binding site" evidence="7">
    <location>
        <position position="151"/>
    </location>
    <ligand>
        <name>Mg(2+)</name>
        <dbReference type="ChEBI" id="CHEBI:18420"/>
        <label>1</label>
    </ligand>
</feature>
<dbReference type="Proteomes" id="UP000000504">
    <property type="component" value="Chromosome"/>
</dbReference>
<organism evidence="10 11">
    <name type="scientific">Moranella endobia (strain PCIT)</name>
    <dbReference type="NCBI Taxonomy" id="903503"/>
    <lineage>
        <taxon>Bacteria</taxon>
        <taxon>Pseudomonadati</taxon>
        <taxon>Pseudomonadota</taxon>
        <taxon>Gammaproteobacteria</taxon>
        <taxon>Enterobacterales</taxon>
        <taxon>Enterobacteriaceae</taxon>
        <taxon>Candidatus Moranella</taxon>
    </lineage>
</organism>
<dbReference type="InterPro" id="IPR036691">
    <property type="entry name" value="Endo/exonu/phosph_ase_sf"/>
</dbReference>
<name>F7XY73_MOREP</name>
<evidence type="ECO:0000256" key="3">
    <source>
        <dbReference type="ARBA" id="ARBA00022723"/>
    </source>
</evidence>
<keyword evidence="3 7" id="KW-0479">Metal-binding</keyword>
<feature type="active site" description="Proton acceptor" evidence="6">
    <location>
        <position position="259"/>
    </location>
</feature>
<dbReference type="STRING" id="903503.MEPCIT_424"/>
<keyword evidence="7" id="KW-0464">Manganese</keyword>
<comment type="cofactor">
    <cofactor evidence="7">
        <name>Mg(2+)</name>
        <dbReference type="ChEBI" id="CHEBI:18420"/>
    </cofactor>
    <cofactor evidence="7">
        <name>Mn(2+)</name>
        <dbReference type="ChEBI" id="CHEBI:29035"/>
    </cofactor>
    <text evidence="7">Probably binds two magnesium or manganese ions per subunit.</text>
</comment>
<feature type="binding site" evidence="7">
    <location>
        <position position="259"/>
    </location>
    <ligand>
        <name>Mg(2+)</name>
        <dbReference type="ChEBI" id="CHEBI:18420"/>
        <label>1</label>
    </ligand>
</feature>
<dbReference type="PANTHER" id="PTHR43250">
    <property type="entry name" value="EXODEOXYRIBONUCLEASE III"/>
    <property type="match status" value="1"/>
</dbReference>
<reference evidence="10 11" key="2">
    <citation type="journal article" date="2011" name="Curr. Biol.">
        <title>An interdependent metabolic patchwork in the nested symbiosis of mealybugs.</title>
        <authorList>
            <person name="McCutcheon J.P."/>
            <person name="von Dohlen C.D."/>
        </authorList>
    </citation>
    <scope>NUCLEOTIDE SEQUENCE [LARGE SCALE GENOMIC DNA]</scope>
    <source>
        <strain evidence="10 11">PCIT</strain>
    </source>
</reference>
<feature type="active site" description="Proton donor/acceptor" evidence="6">
    <location>
        <position position="151"/>
    </location>
</feature>
<dbReference type="InterPro" id="IPR004808">
    <property type="entry name" value="AP_endonuc_1"/>
</dbReference>
<dbReference type="CDD" id="cd09086">
    <property type="entry name" value="ExoIII-like_AP-endo"/>
    <property type="match status" value="1"/>
</dbReference>
<dbReference type="NCBIfam" id="TIGR00633">
    <property type="entry name" value="xth"/>
    <property type="match status" value="1"/>
</dbReference>